<evidence type="ECO:0000256" key="7">
    <source>
        <dbReference type="ARBA" id="ARBA00025527"/>
    </source>
</evidence>
<dbReference type="Gene3D" id="3.40.50.1100">
    <property type="match status" value="2"/>
</dbReference>
<dbReference type="Proteomes" id="UP000199476">
    <property type="component" value="Unassembled WGS sequence"/>
</dbReference>
<comment type="function">
    <text evidence="7">Catalyzes the anaerobic formation of alpha-ketobutyrate and ammonia from threonine in a two-step reaction. The first step involved a dehydration of threonine and a production of enamine intermediates (aminocrotonate), which tautomerizes to its imine form (iminobutyrate). Both intermediates are unstable and short-lived. The second step is the nonenzymatic hydrolysis of the enamine/imine intermediates to form 2-ketobutyrate and free ammonia. In the low water environment of the cell, the second step is accelerated by RidA.</text>
</comment>
<proteinExistence type="inferred from homology"/>
<gene>
    <name evidence="10" type="ORF">SAMN04488692_10311</name>
</gene>
<comment type="cofactor">
    <cofactor evidence="2">
        <name>pyridoxal 5'-phosphate</name>
        <dbReference type="ChEBI" id="CHEBI:597326"/>
    </cofactor>
</comment>
<dbReference type="InterPro" id="IPR001926">
    <property type="entry name" value="TrpB-like_PALP"/>
</dbReference>
<dbReference type="SUPFAM" id="SSF53686">
    <property type="entry name" value="Tryptophan synthase beta subunit-like PLP-dependent enzymes"/>
    <property type="match status" value="1"/>
</dbReference>
<dbReference type="Pfam" id="PF00291">
    <property type="entry name" value="PALP"/>
    <property type="match status" value="1"/>
</dbReference>
<keyword evidence="5" id="KW-0663">Pyridoxal phosphate</keyword>
<accession>A0A1G9IN08</accession>
<dbReference type="FunFam" id="3.40.50.1100:FF:000005">
    <property type="entry name" value="Threonine dehydratase catabolic"/>
    <property type="match status" value="1"/>
</dbReference>
<dbReference type="GO" id="GO:0006567">
    <property type="term" value="P:L-threonine catabolic process"/>
    <property type="evidence" value="ECO:0007669"/>
    <property type="project" value="TreeGrafter"/>
</dbReference>
<evidence type="ECO:0000256" key="2">
    <source>
        <dbReference type="ARBA" id="ARBA00001933"/>
    </source>
</evidence>
<reference evidence="10 11" key="1">
    <citation type="submission" date="2016-10" db="EMBL/GenBank/DDBJ databases">
        <authorList>
            <person name="de Groot N.N."/>
        </authorList>
    </citation>
    <scope>NUCLEOTIDE SEQUENCE [LARGE SCALE GENOMIC DNA]</scope>
    <source>
        <strain evidence="10 11">SLAS-1</strain>
    </source>
</reference>
<dbReference type="STRING" id="321763.SAMN04488692_10311"/>
<organism evidence="10 11">
    <name type="scientific">Halarsenatibacter silvermanii</name>
    <dbReference type="NCBI Taxonomy" id="321763"/>
    <lineage>
        <taxon>Bacteria</taxon>
        <taxon>Bacillati</taxon>
        <taxon>Bacillota</taxon>
        <taxon>Clostridia</taxon>
        <taxon>Halanaerobiales</taxon>
        <taxon>Halarsenatibacteraceae</taxon>
        <taxon>Halarsenatibacter</taxon>
    </lineage>
</organism>
<dbReference type="InterPro" id="IPR036052">
    <property type="entry name" value="TrpB-like_PALP_sf"/>
</dbReference>
<evidence type="ECO:0000256" key="1">
    <source>
        <dbReference type="ARBA" id="ARBA00001274"/>
    </source>
</evidence>
<dbReference type="GO" id="GO:0006565">
    <property type="term" value="P:L-serine catabolic process"/>
    <property type="evidence" value="ECO:0007669"/>
    <property type="project" value="TreeGrafter"/>
</dbReference>
<dbReference type="PANTHER" id="PTHR48078">
    <property type="entry name" value="THREONINE DEHYDRATASE, MITOCHONDRIAL-RELATED"/>
    <property type="match status" value="1"/>
</dbReference>
<comment type="catalytic activity">
    <reaction evidence="1">
        <text>L-threonine = 2-oxobutanoate + NH4(+)</text>
        <dbReference type="Rhea" id="RHEA:22108"/>
        <dbReference type="ChEBI" id="CHEBI:16763"/>
        <dbReference type="ChEBI" id="CHEBI:28938"/>
        <dbReference type="ChEBI" id="CHEBI:57926"/>
        <dbReference type="EC" id="4.3.1.19"/>
    </reaction>
</comment>
<evidence type="ECO:0000256" key="4">
    <source>
        <dbReference type="ARBA" id="ARBA00012096"/>
    </source>
</evidence>
<dbReference type="GO" id="GO:0004794">
    <property type="term" value="F:threonine deaminase activity"/>
    <property type="evidence" value="ECO:0007669"/>
    <property type="project" value="UniProtKB-EC"/>
</dbReference>
<evidence type="ECO:0000313" key="10">
    <source>
        <dbReference type="EMBL" id="SDL26416.1"/>
    </source>
</evidence>
<dbReference type="GO" id="GO:0009097">
    <property type="term" value="P:isoleucine biosynthetic process"/>
    <property type="evidence" value="ECO:0007669"/>
    <property type="project" value="TreeGrafter"/>
</dbReference>
<evidence type="ECO:0000256" key="3">
    <source>
        <dbReference type="ARBA" id="ARBA00010869"/>
    </source>
</evidence>
<dbReference type="PANTHER" id="PTHR48078:SF6">
    <property type="entry name" value="L-THREONINE DEHYDRATASE CATABOLIC TDCB"/>
    <property type="match status" value="1"/>
</dbReference>
<dbReference type="AlphaFoldDB" id="A0A1G9IN08"/>
<keyword evidence="6 10" id="KW-0456">Lyase</keyword>
<comment type="similarity">
    <text evidence="3">Belongs to the serine/threonine dehydratase family.</text>
</comment>
<evidence type="ECO:0000256" key="8">
    <source>
        <dbReference type="ARBA" id="ARBA00031427"/>
    </source>
</evidence>
<evidence type="ECO:0000256" key="5">
    <source>
        <dbReference type="ARBA" id="ARBA00022898"/>
    </source>
</evidence>
<dbReference type="InterPro" id="IPR050147">
    <property type="entry name" value="Ser/Thr_Dehydratase"/>
</dbReference>
<keyword evidence="11" id="KW-1185">Reference proteome</keyword>
<dbReference type="EMBL" id="FNGO01000003">
    <property type="protein sequence ID" value="SDL26416.1"/>
    <property type="molecule type" value="Genomic_DNA"/>
</dbReference>
<evidence type="ECO:0000256" key="6">
    <source>
        <dbReference type="ARBA" id="ARBA00023239"/>
    </source>
</evidence>
<name>A0A1G9IN08_9FIRM</name>
<dbReference type="EC" id="4.3.1.19" evidence="4"/>
<sequence>MVEKFSEFDRMELDQIYDKIKSNFFQTPLIYAEFLSKRYERDIYLKLENFQKTGAFKIRGNSYKLAELPSGRLKKGVVTASSGNHGLGLSLAARSKDVPARIFVPHKTPQTKIDKIRSLGAEIRIAGDNYDEAVKIAKNFAAENERVYISSFDDQDIIRGNTTLGYEIFTQLPEPGAVVAPIGGGGGISGISLARNVFSSSTLIYGVEAGGAASMRNSLQKTRIESLAEVDTLADGIKVARPGDLTFEIVRENVEKVFAVSEDEMKESFRELLLEANLTAELAGAVSVAALDKLTLSGGEGPVVCLISGGNIDRELIVDILSELDSSQKHQ</sequence>
<dbReference type="CDD" id="cd01562">
    <property type="entry name" value="Thr-dehyd"/>
    <property type="match status" value="1"/>
</dbReference>
<dbReference type="GO" id="GO:0003941">
    <property type="term" value="F:L-serine ammonia-lyase activity"/>
    <property type="evidence" value="ECO:0007669"/>
    <property type="project" value="TreeGrafter"/>
</dbReference>
<feature type="domain" description="Tryptophan synthase beta chain-like PALP" evidence="9">
    <location>
        <begin position="24"/>
        <end position="309"/>
    </location>
</feature>
<evidence type="ECO:0000259" key="9">
    <source>
        <dbReference type="Pfam" id="PF00291"/>
    </source>
</evidence>
<protein>
    <recommendedName>
        <fullName evidence="4">threonine ammonia-lyase</fullName>
        <ecNumber evidence="4">4.3.1.19</ecNumber>
    </recommendedName>
    <alternativeName>
        <fullName evidence="8">Threonine deaminase</fullName>
    </alternativeName>
</protein>
<evidence type="ECO:0000313" key="11">
    <source>
        <dbReference type="Proteomes" id="UP000199476"/>
    </source>
</evidence>